<organism evidence="2">
    <name type="scientific">bioreactor metagenome</name>
    <dbReference type="NCBI Taxonomy" id="1076179"/>
    <lineage>
        <taxon>unclassified sequences</taxon>
        <taxon>metagenomes</taxon>
        <taxon>ecological metagenomes</taxon>
    </lineage>
</organism>
<evidence type="ECO:0000256" key="1">
    <source>
        <dbReference type="SAM" id="MobiDB-lite"/>
    </source>
</evidence>
<gene>
    <name evidence="2" type="ORF">SDC9_51135</name>
</gene>
<dbReference type="EMBL" id="VSSQ01001077">
    <property type="protein sequence ID" value="MPM04854.1"/>
    <property type="molecule type" value="Genomic_DNA"/>
</dbReference>
<protein>
    <submittedName>
        <fullName evidence="2">Uncharacterized protein</fullName>
    </submittedName>
</protein>
<comment type="caution">
    <text evidence="2">The sequence shown here is derived from an EMBL/GenBank/DDBJ whole genome shotgun (WGS) entry which is preliminary data.</text>
</comment>
<accession>A0A644WRH9</accession>
<reference evidence="2" key="1">
    <citation type="submission" date="2019-08" db="EMBL/GenBank/DDBJ databases">
        <authorList>
            <person name="Kucharzyk K."/>
            <person name="Murdoch R.W."/>
            <person name="Higgins S."/>
            <person name="Loffler F."/>
        </authorList>
    </citation>
    <scope>NUCLEOTIDE SEQUENCE</scope>
</reference>
<sequence>METEAVLDHGCPFTVEDTVESPDFPFTHETGNLLFFHRQVSQLGGRVSLLPVVRQNLRFFVVNSVKGIEGSVDEGGNTVEKFCRFLEPASGTGEEGTDSGVDEGGPRRPPDMVAEGPRLDGLVRRVGVVPHVGRLGHVGKHVHGFPEGPVGP</sequence>
<evidence type="ECO:0000313" key="2">
    <source>
        <dbReference type="EMBL" id="MPM04854.1"/>
    </source>
</evidence>
<name>A0A644WRH9_9ZZZZ</name>
<proteinExistence type="predicted"/>
<dbReference type="AlphaFoldDB" id="A0A644WRH9"/>
<feature type="region of interest" description="Disordered" evidence="1">
    <location>
        <begin position="87"/>
        <end position="119"/>
    </location>
</feature>